<evidence type="ECO:0000256" key="3">
    <source>
        <dbReference type="PROSITE-ProRule" id="PRU00023"/>
    </source>
</evidence>
<evidence type="ECO:0000313" key="4">
    <source>
        <dbReference type="EMBL" id="GAX24607.1"/>
    </source>
</evidence>
<name>A0A1Z5KEF4_FISSO</name>
<dbReference type="PROSITE" id="PS50088">
    <property type="entry name" value="ANK_REPEAT"/>
    <property type="match status" value="1"/>
</dbReference>
<dbReference type="Proteomes" id="UP000198406">
    <property type="component" value="Unassembled WGS sequence"/>
</dbReference>
<keyword evidence="1" id="KW-0677">Repeat</keyword>
<sequence>MMTPAVTKNDVLVRSVDESVETEQPSTLVRKLLFDPEILKNKRRDLFAVNSNLEEWMENYDMEKITAIRENNLEKLRFILENGGNFNACNRNGETILHLACRRGNLDVVRFLVDEAQVEIEVQDDLGRSVLHDICWRPYPDFELMEFIMGKVPPAFLLTEDRRGHTCFDYCRKQDWNQWNRFLHKHARSLQRRASLYNMICQIAKD</sequence>
<dbReference type="PANTHER" id="PTHR24126">
    <property type="entry name" value="ANKYRIN REPEAT, PH AND SEC7 DOMAIN CONTAINING PROTEIN SECG-RELATED"/>
    <property type="match status" value="1"/>
</dbReference>
<dbReference type="InterPro" id="IPR036770">
    <property type="entry name" value="Ankyrin_rpt-contain_sf"/>
</dbReference>
<proteinExistence type="predicted"/>
<dbReference type="PANTHER" id="PTHR24126:SF14">
    <property type="entry name" value="ANK_REP_REGION DOMAIN-CONTAINING PROTEIN"/>
    <property type="match status" value="1"/>
</dbReference>
<dbReference type="OrthoDB" id="204260at2759"/>
<accession>A0A1Z5KEF4</accession>
<organism evidence="4 5">
    <name type="scientific">Fistulifera solaris</name>
    <name type="common">Oleaginous diatom</name>
    <dbReference type="NCBI Taxonomy" id="1519565"/>
    <lineage>
        <taxon>Eukaryota</taxon>
        <taxon>Sar</taxon>
        <taxon>Stramenopiles</taxon>
        <taxon>Ochrophyta</taxon>
        <taxon>Bacillariophyta</taxon>
        <taxon>Bacillariophyceae</taxon>
        <taxon>Bacillariophycidae</taxon>
        <taxon>Naviculales</taxon>
        <taxon>Naviculaceae</taxon>
        <taxon>Fistulifera</taxon>
    </lineage>
</organism>
<keyword evidence="2 3" id="KW-0040">ANK repeat</keyword>
<gene>
    <name evidence="4" type="ORF">FisN_4Hh125</name>
</gene>
<dbReference type="InterPro" id="IPR002110">
    <property type="entry name" value="Ankyrin_rpt"/>
</dbReference>
<comment type="caution">
    <text evidence="4">The sequence shown here is derived from an EMBL/GenBank/DDBJ whole genome shotgun (WGS) entry which is preliminary data.</text>
</comment>
<reference evidence="4 5" key="1">
    <citation type="journal article" date="2015" name="Plant Cell">
        <title>Oil accumulation by the oleaginous diatom Fistulifera solaris as revealed by the genome and transcriptome.</title>
        <authorList>
            <person name="Tanaka T."/>
            <person name="Maeda Y."/>
            <person name="Veluchamy A."/>
            <person name="Tanaka M."/>
            <person name="Abida H."/>
            <person name="Marechal E."/>
            <person name="Bowler C."/>
            <person name="Muto M."/>
            <person name="Sunaga Y."/>
            <person name="Tanaka M."/>
            <person name="Yoshino T."/>
            <person name="Taniguchi T."/>
            <person name="Fukuda Y."/>
            <person name="Nemoto M."/>
            <person name="Matsumoto M."/>
            <person name="Wong P.S."/>
            <person name="Aburatani S."/>
            <person name="Fujibuchi W."/>
        </authorList>
    </citation>
    <scope>NUCLEOTIDE SEQUENCE [LARGE SCALE GENOMIC DNA]</scope>
    <source>
        <strain evidence="4 5">JPCC DA0580</strain>
    </source>
</reference>
<dbReference type="AlphaFoldDB" id="A0A1Z5KEF4"/>
<dbReference type="InParanoid" id="A0A1Z5KEF4"/>
<evidence type="ECO:0000313" key="5">
    <source>
        <dbReference type="Proteomes" id="UP000198406"/>
    </source>
</evidence>
<dbReference type="EMBL" id="BDSP01000211">
    <property type="protein sequence ID" value="GAX24607.1"/>
    <property type="molecule type" value="Genomic_DNA"/>
</dbReference>
<evidence type="ECO:0000256" key="1">
    <source>
        <dbReference type="ARBA" id="ARBA00022737"/>
    </source>
</evidence>
<dbReference type="SUPFAM" id="SSF48403">
    <property type="entry name" value="Ankyrin repeat"/>
    <property type="match status" value="1"/>
</dbReference>
<keyword evidence="5" id="KW-1185">Reference proteome</keyword>
<protein>
    <submittedName>
        <fullName evidence="4">Uncharacterized protein</fullName>
    </submittedName>
</protein>
<dbReference type="PROSITE" id="PS50297">
    <property type="entry name" value="ANK_REP_REGION"/>
    <property type="match status" value="1"/>
</dbReference>
<dbReference type="Pfam" id="PF12796">
    <property type="entry name" value="Ank_2"/>
    <property type="match status" value="1"/>
</dbReference>
<feature type="repeat" description="ANK" evidence="3">
    <location>
        <begin position="92"/>
        <end position="114"/>
    </location>
</feature>
<dbReference type="Gene3D" id="1.25.40.20">
    <property type="entry name" value="Ankyrin repeat-containing domain"/>
    <property type="match status" value="1"/>
</dbReference>
<evidence type="ECO:0000256" key="2">
    <source>
        <dbReference type="ARBA" id="ARBA00023043"/>
    </source>
</evidence>
<dbReference type="SMART" id="SM00248">
    <property type="entry name" value="ANK"/>
    <property type="match status" value="2"/>
</dbReference>